<dbReference type="EMBL" id="JACIFO010000005">
    <property type="protein sequence ID" value="MBB4119260.1"/>
    <property type="molecule type" value="Genomic_DNA"/>
</dbReference>
<name>A0A840EQL3_9FLAO</name>
<dbReference type="RefSeq" id="WP_183477612.1">
    <property type="nucleotide sequence ID" value="NZ_JACIFO010000005.1"/>
</dbReference>
<evidence type="ECO:0000313" key="3">
    <source>
        <dbReference type="Proteomes" id="UP000553034"/>
    </source>
</evidence>
<evidence type="ECO:0000256" key="1">
    <source>
        <dbReference type="SAM" id="SignalP"/>
    </source>
</evidence>
<proteinExistence type="predicted"/>
<reference evidence="2 3" key="1">
    <citation type="submission" date="2020-08" db="EMBL/GenBank/DDBJ databases">
        <title>Genomic Encyclopedia of Type Strains, Phase IV (KMG-IV): sequencing the most valuable type-strain genomes for metagenomic binning, comparative biology and taxonomic classification.</title>
        <authorList>
            <person name="Goeker M."/>
        </authorList>
    </citation>
    <scope>NUCLEOTIDE SEQUENCE [LARGE SCALE GENOMIC DNA]</scope>
    <source>
        <strain evidence="2 3">DSM 29568</strain>
    </source>
</reference>
<evidence type="ECO:0008006" key="4">
    <source>
        <dbReference type="Google" id="ProtNLM"/>
    </source>
</evidence>
<sequence>MKTTFLSLFISILLFSCSSDDDTSNNTPEPETQNKSYFPTAINNSWTYQNTSQIEGHDNKSQNQEKIHIADSHNKENTTFYTFQSNLSFENQGLVTGALTTGELAEVNKELIYNGNFKVDLSPLGIGEYIEIPITNLIIYKSDADKNTILAEISGTHQQDVNWQMSAPIPLTLNYSITSKQNESPNEFEVNSTTYTDVISAALSIEIKLDASLLGLSIPIMKPQEAVISTNYFAKDVGLIHSKTTTHYVVEDLSNFGVLNIPDFRLISSQDLIDYNLQ</sequence>
<dbReference type="AlphaFoldDB" id="A0A840EQL3"/>
<comment type="caution">
    <text evidence="2">The sequence shown here is derived from an EMBL/GenBank/DDBJ whole genome shotgun (WGS) entry which is preliminary data.</text>
</comment>
<feature type="signal peptide" evidence="1">
    <location>
        <begin position="1"/>
        <end position="21"/>
    </location>
</feature>
<accession>A0A840EQL3</accession>
<dbReference type="Proteomes" id="UP000553034">
    <property type="component" value="Unassembled WGS sequence"/>
</dbReference>
<feature type="chain" id="PRO_5032941052" description="Lipoprotein" evidence="1">
    <location>
        <begin position="22"/>
        <end position="278"/>
    </location>
</feature>
<dbReference type="PROSITE" id="PS51257">
    <property type="entry name" value="PROKAR_LIPOPROTEIN"/>
    <property type="match status" value="1"/>
</dbReference>
<organism evidence="2 3">
    <name type="scientific">Mesonia hippocampi</name>
    <dbReference type="NCBI Taxonomy" id="1628250"/>
    <lineage>
        <taxon>Bacteria</taxon>
        <taxon>Pseudomonadati</taxon>
        <taxon>Bacteroidota</taxon>
        <taxon>Flavobacteriia</taxon>
        <taxon>Flavobacteriales</taxon>
        <taxon>Flavobacteriaceae</taxon>
        <taxon>Mesonia</taxon>
    </lineage>
</organism>
<protein>
    <recommendedName>
        <fullName evidence="4">Lipoprotein</fullName>
    </recommendedName>
</protein>
<keyword evidence="3" id="KW-1185">Reference proteome</keyword>
<gene>
    <name evidence="2" type="ORF">GGR32_001556</name>
</gene>
<keyword evidence="1" id="KW-0732">Signal</keyword>
<evidence type="ECO:0000313" key="2">
    <source>
        <dbReference type="EMBL" id="MBB4119260.1"/>
    </source>
</evidence>